<name>A0A7D6I446_9MYCO</name>
<evidence type="ECO:0000256" key="1">
    <source>
        <dbReference type="ARBA" id="ARBA00004761"/>
    </source>
</evidence>
<dbReference type="PANTHER" id="PTHR43442">
    <property type="entry name" value="GLUCONOKINASE-RELATED"/>
    <property type="match status" value="1"/>
</dbReference>
<organism evidence="11 12">
    <name type="scientific">Mycobacterium vicinigordonae</name>
    <dbReference type="NCBI Taxonomy" id="1719132"/>
    <lineage>
        <taxon>Bacteria</taxon>
        <taxon>Bacillati</taxon>
        <taxon>Actinomycetota</taxon>
        <taxon>Actinomycetes</taxon>
        <taxon>Mycobacteriales</taxon>
        <taxon>Mycobacteriaceae</taxon>
        <taxon>Mycobacterium</taxon>
    </lineage>
</organism>
<keyword evidence="6 10" id="KW-0418">Kinase</keyword>
<evidence type="ECO:0000313" key="12">
    <source>
        <dbReference type="Proteomes" id="UP000510682"/>
    </source>
</evidence>
<dbReference type="AlphaFoldDB" id="A0A7D6I446"/>
<evidence type="ECO:0000256" key="9">
    <source>
        <dbReference type="ARBA" id="ARBA00048090"/>
    </source>
</evidence>
<dbReference type="Pfam" id="PF01202">
    <property type="entry name" value="SKI"/>
    <property type="match status" value="1"/>
</dbReference>
<accession>A0A7D6I446</accession>
<dbReference type="PANTHER" id="PTHR43442:SF3">
    <property type="entry name" value="GLUCONOKINASE-RELATED"/>
    <property type="match status" value="1"/>
</dbReference>
<keyword evidence="12" id="KW-1185">Reference proteome</keyword>
<evidence type="ECO:0000313" key="11">
    <source>
        <dbReference type="EMBL" id="QLL05416.1"/>
    </source>
</evidence>
<dbReference type="GO" id="GO:0019521">
    <property type="term" value="P:D-gluconate metabolic process"/>
    <property type="evidence" value="ECO:0007669"/>
    <property type="project" value="UniProtKB-KW"/>
</dbReference>
<evidence type="ECO:0000256" key="6">
    <source>
        <dbReference type="ARBA" id="ARBA00022777"/>
    </source>
</evidence>
<dbReference type="GO" id="GO:0005737">
    <property type="term" value="C:cytoplasm"/>
    <property type="evidence" value="ECO:0007669"/>
    <property type="project" value="TreeGrafter"/>
</dbReference>
<comment type="pathway">
    <text evidence="1">Carbohydrate acid metabolism.</text>
</comment>
<dbReference type="Proteomes" id="UP000510682">
    <property type="component" value="Chromosome"/>
</dbReference>
<dbReference type="CDD" id="cd02021">
    <property type="entry name" value="GntK"/>
    <property type="match status" value="1"/>
</dbReference>
<evidence type="ECO:0000256" key="3">
    <source>
        <dbReference type="ARBA" id="ARBA00012054"/>
    </source>
</evidence>
<dbReference type="Gene3D" id="3.40.50.300">
    <property type="entry name" value="P-loop containing nucleotide triphosphate hydrolases"/>
    <property type="match status" value="1"/>
</dbReference>
<comment type="similarity">
    <text evidence="2 10">Belongs to the gluconokinase GntK/GntV family.</text>
</comment>
<evidence type="ECO:0000256" key="8">
    <source>
        <dbReference type="ARBA" id="ARBA00023064"/>
    </source>
</evidence>
<dbReference type="InterPro" id="IPR031322">
    <property type="entry name" value="Shikimate/glucono_kinase"/>
</dbReference>
<evidence type="ECO:0000256" key="2">
    <source>
        <dbReference type="ARBA" id="ARBA00008420"/>
    </source>
</evidence>
<reference evidence="12" key="3">
    <citation type="submission" date="2023-07" db="EMBL/GenBank/DDBJ databases">
        <title>Description of Mycobacterium gordonae subsp. intergordonae subsp.nov. and Mycobacterium gordonae subsp. gordonae subsp. nov.</title>
        <authorList>
            <person name="Huang H."/>
        </authorList>
    </citation>
    <scope>NUCLEOTIDE SEQUENCE [LARGE SCALE GENOMIC DNA]</scope>
    <source>
        <strain evidence="12">24</strain>
    </source>
</reference>
<dbReference type="FunFam" id="3.40.50.300:FF:000522">
    <property type="entry name" value="Gluconokinase"/>
    <property type="match status" value="1"/>
</dbReference>
<dbReference type="NCBIfam" id="TIGR01313">
    <property type="entry name" value="therm_gnt_kin"/>
    <property type="match status" value="1"/>
</dbReference>
<dbReference type="InterPro" id="IPR006001">
    <property type="entry name" value="Therm_gnt_kin"/>
</dbReference>
<dbReference type="InterPro" id="IPR027417">
    <property type="entry name" value="P-loop_NTPase"/>
</dbReference>
<proteinExistence type="inferred from homology"/>
<reference evidence="11 12" key="2">
    <citation type="submission" date="2020-07" db="EMBL/GenBank/DDBJ databases">
        <authorList>
            <person name="Yu X."/>
        </authorList>
    </citation>
    <scope>NUCLEOTIDE SEQUENCE [LARGE SCALE GENOMIC DNA]</scope>
    <source>
        <strain evidence="12">24</strain>
    </source>
</reference>
<evidence type="ECO:0000256" key="7">
    <source>
        <dbReference type="ARBA" id="ARBA00022840"/>
    </source>
</evidence>
<dbReference type="EC" id="2.7.1.12" evidence="3 10"/>
<keyword evidence="5 10" id="KW-0547">Nucleotide-binding</keyword>
<reference evidence="12" key="1">
    <citation type="submission" date="2020-07" db="EMBL/GenBank/DDBJ databases">
        <title>Description of Mycobacterium gordonae subsp. intergordonae subsp.nov. and Mycobacterium gordonae subsp. gordonae subsp. nov.</title>
        <authorList>
            <person name="Yu X."/>
        </authorList>
    </citation>
    <scope>NUCLEOTIDE SEQUENCE [LARGE SCALE GENOMIC DNA]</scope>
    <source>
        <strain evidence="12">24</strain>
    </source>
</reference>
<keyword evidence="4 10" id="KW-0808">Transferase</keyword>
<protein>
    <recommendedName>
        <fullName evidence="3 10">Gluconokinase</fullName>
        <ecNumber evidence="3 10">2.7.1.12</ecNumber>
    </recommendedName>
</protein>
<comment type="catalytic activity">
    <reaction evidence="9 10">
        <text>D-gluconate + ATP = 6-phospho-D-gluconate + ADP + H(+)</text>
        <dbReference type="Rhea" id="RHEA:19433"/>
        <dbReference type="ChEBI" id="CHEBI:15378"/>
        <dbReference type="ChEBI" id="CHEBI:18391"/>
        <dbReference type="ChEBI" id="CHEBI:30616"/>
        <dbReference type="ChEBI" id="CHEBI:58759"/>
        <dbReference type="ChEBI" id="CHEBI:456216"/>
        <dbReference type="EC" id="2.7.1.12"/>
    </reaction>
</comment>
<keyword evidence="8" id="KW-0311">Gluconate utilization</keyword>
<dbReference type="GO" id="GO:0005524">
    <property type="term" value="F:ATP binding"/>
    <property type="evidence" value="ECO:0007669"/>
    <property type="project" value="UniProtKB-KW"/>
</dbReference>
<sequence>MDGMESQPVVVMGVSGSGKSTVGIALARRLGLPFLDADTLHSPENVTKMSAGEPLGDDDRFPWLQRVGQWLATHRGVVSCSALQRRYRDQLRDHNPSVRFLHLSASPGVIAARLAVRRHHFMPKTLMQSQFDALQPLGTDEPGIRVNVDGLDVHAIVDNYLASASTACGGC</sequence>
<evidence type="ECO:0000256" key="5">
    <source>
        <dbReference type="ARBA" id="ARBA00022741"/>
    </source>
</evidence>
<evidence type="ECO:0000256" key="10">
    <source>
        <dbReference type="RuleBase" id="RU363066"/>
    </source>
</evidence>
<gene>
    <name evidence="11" type="ORF">H0P51_16250</name>
</gene>
<dbReference type="SUPFAM" id="SSF52540">
    <property type="entry name" value="P-loop containing nucleoside triphosphate hydrolases"/>
    <property type="match status" value="1"/>
</dbReference>
<keyword evidence="7 10" id="KW-0067">ATP-binding</keyword>
<dbReference type="KEGG" id="mgor:H0P51_16250"/>
<dbReference type="EMBL" id="CP059165">
    <property type="protein sequence ID" value="QLL05416.1"/>
    <property type="molecule type" value="Genomic_DNA"/>
</dbReference>
<evidence type="ECO:0000256" key="4">
    <source>
        <dbReference type="ARBA" id="ARBA00022679"/>
    </source>
</evidence>
<dbReference type="GO" id="GO:0046316">
    <property type="term" value="F:gluconokinase activity"/>
    <property type="evidence" value="ECO:0007669"/>
    <property type="project" value="UniProtKB-EC"/>
</dbReference>